<evidence type="ECO:0000313" key="3">
    <source>
        <dbReference type="EMBL" id="KEO83672.1"/>
    </source>
</evidence>
<dbReference type="Proteomes" id="UP000027931">
    <property type="component" value="Unassembled WGS sequence"/>
</dbReference>
<sequence length="377" mass="42796">MKNLLAKHYGLLNADISRLPLGAVNRNFLVHAEGQAYVLKQYATASYTPEHIAHTCDVQFQLREAGLPVPEILRNKAGEWITPIEAELPVSQTMRNRAGEGNATGVEAVRSPSHETEGSPSAGTGFLVLSRFVSGEHQLRGSISEKAAYNSGVLLARLHEQMSAMPNAKPFAMKPLQDALRDTESLLHRAEQVRRRSAVDETACAVLRYKLQAMKQLEDLSAVSEKLPAQWVHGDYHEVNLLFTPEQEVAAVFDFDNLRCMPRGLEFMRSLSLMFSSGPRGLEEGAYAFFEGYARYTNDLTEAELALYVPLRRYYALTRHWPIQQRYETPDLYDERWDKFITPPSDWWEVHGKTVTERLLHIWARCQRKTLDGETSF</sequence>
<proteinExistence type="inferred from homology"/>
<name>A0A074MCS3_9BACL</name>
<dbReference type="OrthoDB" id="156345at2"/>
<dbReference type="RefSeq" id="WP_038086506.1">
    <property type="nucleotide sequence ID" value="NZ_JMIR01000009.1"/>
</dbReference>
<evidence type="ECO:0000256" key="1">
    <source>
        <dbReference type="ARBA" id="ARBA00038240"/>
    </source>
</evidence>
<dbReference type="SUPFAM" id="SSF56112">
    <property type="entry name" value="Protein kinase-like (PK-like)"/>
    <property type="match status" value="1"/>
</dbReference>
<dbReference type="PANTHER" id="PTHR21064:SF6">
    <property type="entry name" value="AMINOGLYCOSIDE PHOSPHOTRANSFERASE DOMAIN-CONTAINING PROTEIN"/>
    <property type="match status" value="1"/>
</dbReference>
<dbReference type="Gene3D" id="3.30.200.20">
    <property type="entry name" value="Phosphorylase Kinase, domain 1"/>
    <property type="match status" value="1"/>
</dbReference>
<dbReference type="eggNOG" id="COG2334">
    <property type="taxonomic scope" value="Bacteria"/>
</dbReference>
<organism evidence="3 4">
    <name type="scientific">Tumebacillus flagellatus</name>
    <dbReference type="NCBI Taxonomy" id="1157490"/>
    <lineage>
        <taxon>Bacteria</taxon>
        <taxon>Bacillati</taxon>
        <taxon>Bacillota</taxon>
        <taxon>Bacilli</taxon>
        <taxon>Bacillales</taxon>
        <taxon>Alicyclobacillaceae</taxon>
        <taxon>Tumebacillus</taxon>
    </lineage>
</organism>
<comment type="similarity">
    <text evidence="1">Belongs to the pseudomonas-type ThrB family.</text>
</comment>
<dbReference type="Pfam" id="PF01636">
    <property type="entry name" value="APH"/>
    <property type="match status" value="1"/>
</dbReference>
<dbReference type="AlphaFoldDB" id="A0A074MCS3"/>
<dbReference type="PANTHER" id="PTHR21064">
    <property type="entry name" value="AMINOGLYCOSIDE PHOSPHOTRANSFERASE DOMAIN-CONTAINING PROTEIN-RELATED"/>
    <property type="match status" value="1"/>
</dbReference>
<protein>
    <recommendedName>
        <fullName evidence="2">Aminoglycoside phosphotransferase domain-containing protein</fullName>
    </recommendedName>
</protein>
<comment type="caution">
    <text evidence="3">The sequence shown here is derived from an EMBL/GenBank/DDBJ whole genome shotgun (WGS) entry which is preliminary data.</text>
</comment>
<dbReference type="InterPro" id="IPR011009">
    <property type="entry name" value="Kinase-like_dom_sf"/>
</dbReference>
<evidence type="ECO:0000313" key="4">
    <source>
        <dbReference type="Proteomes" id="UP000027931"/>
    </source>
</evidence>
<dbReference type="Gene3D" id="3.90.1200.10">
    <property type="match status" value="1"/>
</dbReference>
<dbReference type="GO" id="GO:0019202">
    <property type="term" value="F:amino acid kinase activity"/>
    <property type="evidence" value="ECO:0007669"/>
    <property type="project" value="TreeGrafter"/>
</dbReference>
<dbReference type="InterPro" id="IPR002575">
    <property type="entry name" value="Aminoglycoside_PTrfase"/>
</dbReference>
<keyword evidence="4" id="KW-1185">Reference proteome</keyword>
<reference evidence="3 4" key="1">
    <citation type="journal article" date="2013" name="Int. J. Syst. Evol. Microbiol.">
        <title>Tumebacillus flagellatus sp. nov., an alpha-amylase/pullulanase-producing bacterium isolated from cassava wastewater.</title>
        <authorList>
            <person name="Wang Q."/>
            <person name="Xie N."/>
            <person name="Qin Y."/>
            <person name="Shen N."/>
            <person name="Zhu J."/>
            <person name="Mi H."/>
            <person name="Huang R."/>
        </authorList>
    </citation>
    <scope>NUCLEOTIDE SEQUENCE [LARGE SCALE GENOMIC DNA]</scope>
    <source>
        <strain evidence="3 4">GST4</strain>
    </source>
</reference>
<evidence type="ECO:0000259" key="2">
    <source>
        <dbReference type="Pfam" id="PF01636"/>
    </source>
</evidence>
<accession>A0A074MCS3</accession>
<gene>
    <name evidence="3" type="ORF">EL26_08430</name>
</gene>
<dbReference type="STRING" id="1157490.EL26_08430"/>
<dbReference type="InterPro" id="IPR050249">
    <property type="entry name" value="Pseudomonas-type_ThrB"/>
</dbReference>
<feature type="domain" description="Aminoglycoside phosphotransferase" evidence="2">
    <location>
        <begin position="16"/>
        <end position="296"/>
    </location>
</feature>
<dbReference type="EMBL" id="JMIR01000009">
    <property type="protein sequence ID" value="KEO83672.1"/>
    <property type="molecule type" value="Genomic_DNA"/>
</dbReference>